<reference evidence="12 13" key="1">
    <citation type="journal article" date="2011" name="J. Bacteriol.">
        <title>Genome sequence of Methyloversatilis universalis FAM5T, a methylotrophic representative of the order Rhodocyclales.</title>
        <authorList>
            <person name="Kittichotirat W."/>
            <person name="Good N.M."/>
            <person name="Hall R."/>
            <person name="Bringel F."/>
            <person name="Lajus A."/>
            <person name="Medigue C."/>
            <person name="Smalley N.E."/>
            <person name="Beck D."/>
            <person name="Bumgarner R."/>
            <person name="Vuilleumier S."/>
            <person name="Kalyuzhnaya M.G."/>
        </authorList>
    </citation>
    <scope>NUCLEOTIDE SEQUENCE [LARGE SCALE GENOMIC DNA]</scope>
    <source>
        <strain evidence="13">ATCC BAA-1314 / JCM 13912 / FAM5</strain>
    </source>
</reference>
<dbReference type="OrthoDB" id="8552871at2"/>
<dbReference type="GO" id="GO:0000156">
    <property type="term" value="F:phosphorelay response regulator activity"/>
    <property type="evidence" value="ECO:0007669"/>
    <property type="project" value="TreeGrafter"/>
</dbReference>
<dbReference type="SUPFAM" id="SSF47384">
    <property type="entry name" value="Homodimeric domain of signal transducing histidine kinase"/>
    <property type="match status" value="1"/>
</dbReference>
<dbReference type="SMART" id="SM00086">
    <property type="entry name" value="PAC"/>
    <property type="match status" value="3"/>
</dbReference>
<dbReference type="InterPro" id="IPR050351">
    <property type="entry name" value="BphY/WalK/GraS-like"/>
</dbReference>
<dbReference type="InterPro" id="IPR003594">
    <property type="entry name" value="HATPase_dom"/>
</dbReference>
<keyword evidence="4" id="KW-0597">Phosphoprotein</keyword>
<feature type="domain" description="PAC" evidence="11">
    <location>
        <begin position="157"/>
        <end position="207"/>
    </location>
</feature>
<keyword evidence="8" id="KW-0175">Coiled coil</keyword>
<dbReference type="InterPro" id="IPR036097">
    <property type="entry name" value="HisK_dim/P_sf"/>
</dbReference>
<dbReference type="SMART" id="SM00387">
    <property type="entry name" value="HATPase_c"/>
    <property type="match status" value="1"/>
</dbReference>
<keyword evidence="7 9" id="KW-0472">Membrane</keyword>
<dbReference type="InterPro" id="IPR029016">
    <property type="entry name" value="GAF-like_dom_sf"/>
</dbReference>
<dbReference type="InterPro" id="IPR035965">
    <property type="entry name" value="PAS-like_dom_sf"/>
</dbReference>
<dbReference type="InterPro" id="IPR000700">
    <property type="entry name" value="PAS-assoc_C"/>
</dbReference>
<comment type="caution">
    <text evidence="12">The sequence shown here is derived from an EMBL/GenBank/DDBJ whole genome shotgun (WGS) entry which is preliminary data.</text>
</comment>
<keyword evidence="9" id="KW-1133">Transmembrane helix</keyword>
<dbReference type="InterPro" id="IPR000014">
    <property type="entry name" value="PAS"/>
</dbReference>
<dbReference type="PROSITE" id="PS50113">
    <property type="entry name" value="PAC"/>
    <property type="match status" value="2"/>
</dbReference>
<dbReference type="Gene3D" id="1.10.287.130">
    <property type="match status" value="1"/>
</dbReference>
<feature type="domain" description="PAC" evidence="11">
    <location>
        <begin position="417"/>
        <end position="469"/>
    </location>
</feature>
<dbReference type="NCBIfam" id="TIGR00229">
    <property type="entry name" value="sensory_box"/>
    <property type="match status" value="1"/>
</dbReference>
<name>F5RDJ6_METUF</name>
<evidence type="ECO:0000259" key="11">
    <source>
        <dbReference type="PROSITE" id="PS50113"/>
    </source>
</evidence>
<dbReference type="SMART" id="SM00388">
    <property type="entry name" value="HisKA"/>
    <property type="match status" value="1"/>
</dbReference>
<keyword evidence="9" id="KW-0812">Transmembrane</keyword>
<evidence type="ECO:0000313" key="12">
    <source>
        <dbReference type="EMBL" id="EGK70977.1"/>
    </source>
</evidence>
<feature type="transmembrane region" description="Helical" evidence="9">
    <location>
        <begin position="21"/>
        <end position="40"/>
    </location>
</feature>
<dbReference type="Pfam" id="PF00512">
    <property type="entry name" value="HisKA"/>
    <property type="match status" value="1"/>
</dbReference>
<accession>F5RDJ6</accession>
<feature type="coiled-coil region" evidence="8">
    <location>
        <begin position="620"/>
        <end position="658"/>
    </location>
</feature>
<evidence type="ECO:0000256" key="5">
    <source>
        <dbReference type="ARBA" id="ARBA00022679"/>
    </source>
</evidence>
<dbReference type="PANTHER" id="PTHR42878:SF15">
    <property type="entry name" value="BACTERIOPHYTOCHROME"/>
    <property type="match status" value="1"/>
</dbReference>
<evidence type="ECO:0000256" key="1">
    <source>
        <dbReference type="ARBA" id="ARBA00000085"/>
    </source>
</evidence>
<dbReference type="SUPFAM" id="SSF55874">
    <property type="entry name" value="ATPase domain of HSP90 chaperone/DNA topoisomerase II/histidine kinase"/>
    <property type="match status" value="1"/>
</dbReference>
<proteinExistence type="predicted"/>
<dbReference type="InterPro" id="IPR005467">
    <property type="entry name" value="His_kinase_dom"/>
</dbReference>
<evidence type="ECO:0000256" key="7">
    <source>
        <dbReference type="ARBA" id="ARBA00023136"/>
    </source>
</evidence>
<dbReference type="AlphaFoldDB" id="F5RDJ6"/>
<feature type="domain" description="Histidine kinase" evidence="10">
    <location>
        <begin position="665"/>
        <end position="877"/>
    </location>
</feature>
<dbReference type="GO" id="GO:0005886">
    <property type="term" value="C:plasma membrane"/>
    <property type="evidence" value="ECO:0007669"/>
    <property type="project" value="UniProtKB-SubCell"/>
</dbReference>
<organism evidence="12 13">
    <name type="scientific">Methyloversatilis universalis (strain ATCC BAA-1314 / DSM 25237 / JCM 13912 / CCUG 52030 / FAM5)</name>
    <dbReference type="NCBI Taxonomy" id="1000565"/>
    <lineage>
        <taxon>Bacteria</taxon>
        <taxon>Pseudomonadati</taxon>
        <taxon>Pseudomonadota</taxon>
        <taxon>Betaproteobacteria</taxon>
        <taxon>Nitrosomonadales</taxon>
        <taxon>Sterolibacteriaceae</taxon>
        <taxon>Methyloversatilis</taxon>
    </lineage>
</organism>
<keyword evidence="6 12" id="KW-0418">Kinase</keyword>
<keyword evidence="5" id="KW-0808">Transferase</keyword>
<dbReference type="SUPFAM" id="SSF55785">
    <property type="entry name" value="PYP-like sensor domain (PAS domain)"/>
    <property type="match status" value="3"/>
</dbReference>
<dbReference type="SMART" id="SM00065">
    <property type="entry name" value="GAF"/>
    <property type="match status" value="1"/>
</dbReference>
<evidence type="ECO:0000256" key="4">
    <source>
        <dbReference type="ARBA" id="ARBA00022553"/>
    </source>
</evidence>
<evidence type="ECO:0000313" key="13">
    <source>
        <dbReference type="Proteomes" id="UP000005019"/>
    </source>
</evidence>
<dbReference type="GO" id="GO:0007234">
    <property type="term" value="P:osmosensory signaling via phosphorelay pathway"/>
    <property type="evidence" value="ECO:0007669"/>
    <property type="project" value="TreeGrafter"/>
</dbReference>
<dbReference type="PANTHER" id="PTHR42878">
    <property type="entry name" value="TWO-COMPONENT HISTIDINE KINASE"/>
    <property type="match status" value="1"/>
</dbReference>
<evidence type="ECO:0000256" key="8">
    <source>
        <dbReference type="SAM" id="Coils"/>
    </source>
</evidence>
<dbReference type="InterPro" id="IPR004358">
    <property type="entry name" value="Sig_transdc_His_kin-like_C"/>
</dbReference>
<dbReference type="Gene3D" id="3.30.565.10">
    <property type="entry name" value="Histidine kinase-like ATPase, C-terminal domain"/>
    <property type="match status" value="1"/>
</dbReference>
<evidence type="ECO:0000259" key="10">
    <source>
        <dbReference type="PROSITE" id="PS50109"/>
    </source>
</evidence>
<dbReference type="RefSeq" id="WP_008061885.1">
    <property type="nucleotide sequence ID" value="NZ_AFHG01000052.1"/>
</dbReference>
<dbReference type="Pfam" id="PF02518">
    <property type="entry name" value="HATPase_c"/>
    <property type="match status" value="1"/>
</dbReference>
<dbReference type="Pfam" id="PF13426">
    <property type="entry name" value="PAS_9"/>
    <property type="match status" value="1"/>
</dbReference>
<dbReference type="Gene3D" id="3.30.450.20">
    <property type="entry name" value="PAS domain"/>
    <property type="match status" value="3"/>
</dbReference>
<dbReference type="InterPro" id="IPR001610">
    <property type="entry name" value="PAC"/>
</dbReference>
<dbReference type="eggNOG" id="COG4251">
    <property type="taxonomic scope" value="Bacteria"/>
</dbReference>
<evidence type="ECO:0000256" key="3">
    <source>
        <dbReference type="ARBA" id="ARBA00012438"/>
    </source>
</evidence>
<dbReference type="FunFam" id="3.30.565.10:FF:000006">
    <property type="entry name" value="Sensor histidine kinase WalK"/>
    <property type="match status" value="1"/>
</dbReference>
<dbReference type="Pfam" id="PF08447">
    <property type="entry name" value="PAS_3"/>
    <property type="match status" value="1"/>
</dbReference>
<gene>
    <name evidence="12" type="ORF">METUNv1_02363</name>
</gene>
<dbReference type="PROSITE" id="PS50109">
    <property type="entry name" value="HIS_KIN"/>
    <property type="match status" value="1"/>
</dbReference>
<evidence type="ECO:0000256" key="9">
    <source>
        <dbReference type="SAM" id="Phobius"/>
    </source>
</evidence>
<dbReference type="STRING" id="1000565.METUNv1_02363"/>
<dbReference type="EC" id="2.7.13.3" evidence="3"/>
<dbReference type="PRINTS" id="PR00344">
    <property type="entry name" value="BCTRLSENSOR"/>
</dbReference>
<dbReference type="CDD" id="cd00130">
    <property type="entry name" value="PAS"/>
    <property type="match status" value="2"/>
</dbReference>
<dbReference type="Pfam" id="PF13185">
    <property type="entry name" value="GAF_2"/>
    <property type="match status" value="1"/>
</dbReference>
<dbReference type="InterPro" id="IPR013655">
    <property type="entry name" value="PAS_fold_3"/>
</dbReference>
<dbReference type="Proteomes" id="UP000005019">
    <property type="component" value="Unassembled WGS sequence"/>
</dbReference>
<protein>
    <recommendedName>
        <fullName evidence="3">histidine kinase</fullName>
        <ecNumber evidence="3">2.7.13.3</ecNumber>
    </recommendedName>
</protein>
<dbReference type="InterPro" id="IPR003018">
    <property type="entry name" value="GAF"/>
</dbReference>
<comment type="subcellular location">
    <subcellularLocation>
        <location evidence="2">Cell inner membrane</location>
        <topology evidence="2">Multi-pass membrane protein</topology>
    </subcellularLocation>
</comment>
<dbReference type="InterPro" id="IPR036890">
    <property type="entry name" value="HATPase_C_sf"/>
</dbReference>
<dbReference type="CDD" id="cd00082">
    <property type="entry name" value="HisKA"/>
    <property type="match status" value="1"/>
</dbReference>
<dbReference type="GO" id="GO:0030295">
    <property type="term" value="F:protein kinase activator activity"/>
    <property type="evidence" value="ECO:0007669"/>
    <property type="project" value="TreeGrafter"/>
</dbReference>
<keyword evidence="13" id="KW-1185">Reference proteome</keyword>
<evidence type="ECO:0000256" key="6">
    <source>
        <dbReference type="ARBA" id="ARBA00022777"/>
    </source>
</evidence>
<evidence type="ECO:0000256" key="2">
    <source>
        <dbReference type="ARBA" id="ARBA00004429"/>
    </source>
</evidence>
<dbReference type="SUPFAM" id="SSF55781">
    <property type="entry name" value="GAF domain-like"/>
    <property type="match status" value="1"/>
</dbReference>
<dbReference type="GO" id="GO:0000155">
    <property type="term" value="F:phosphorelay sensor kinase activity"/>
    <property type="evidence" value="ECO:0007669"/>
    <property type="project" value="InterPro"/>
</dbReference>
<dbReference type="Gene3D" id="3.30.450.40">
    <property type="match status" value="1"/>
</dbReference>
<dbReference type="FunFam" id="1.10.287.130:FF:000070">
    <property type="entry name" value="Histidine kinase sensor protein"/>
    <property type="match status" value="1"/>
</dbReference>
<dbReference type="InterPro" id="IPR003661">
    <property type="entry name" value="HisK_dim/P_dom"/>
</dbReference>
<dbReference type="EMBL" id="AFHG01000052">
    <property type="protein sequence ID" value="EGK70977.1"/>
    <property type="molecule type" value="Genomic_DNA"/>
</dbReference>
<comment type="catalytic activity">
    <reaction evidence="1">
        <text>ATP + protein L-histidine = ADP + protein N-phospho-L-histidine.</text>
        <dbReference type="EC" id="2.7.13.3"/>
    </reaction>
</comment>
<sequence>MTPPQGPLSRLSGPPSESGRLSIALIAVLAAVWLPGAVLAAPHGGWVELAWLLWCAGCGAWLYRQCARRAPVQQTEADTGTAPAVAPAPPSLVQPLPMPACLIDLPDGSVSELNDAFARLLDDNVIALADRSFVDFCLTPQDKLRVVQLLADGRGADGLELPLRRRDGAVRWVSAAARPVDPDAPRQMLLIAHDITAQMQAQRSLAASEQRFRVLLGALSEAVVLYDAKGSLLTSNRTSEDCSWLEAAQPSQPDRQTEARLYDEHGAPLAPDMHPAIRSLGDGLPARDVVIGIEDGGGQLRWLNVNTQPLFHAGAARPYAVVASYLDLTARIRAERALRASEQRYALALRGMNEGLAEWITGSDRMYVSPRLSQIMGYDAGGRRMRVRDFVAGIHPADRRAWSALVASHLRGRTDHFQQELRMRHADGRYRWFQLRGVAQRDAAGRSARVVGTVADVSVRKRLEQIDIAERELLALIAAAAPLAEVMSRLAVLVAGLINEDARCAVLTFEPAGGLGVGVADHALPQALRARLQRLPEEPCRGTVIDSLRNRRTLLYEDVLAEAELENCREPLLADGLRALWALPLVAQDGTVLGCLAILHDRPWRPGRADENTVERLVEIAQFALERARAERQVHELNESLERRVAERTALLEQANGELEAFSYSVSHDLRSPLRAINGFAHLLAEQAAAVLDDEGRDMLDRIQRGASRMGLLIDDILHFSRVSRVDMLRTDVDLDALVQAVASDLAEQYPASRMALSPLGHVSGDPAMLRQVFVNLLGNALKFSSRNTQPLVEVFVERTAGGPSLCVRDNGVGFDPAYADRLFGVFQRMHGAEEFPGTGVGLAIVKRIVERHGGQIRAESAPGRGATFRFTLDGLITVDQAANASPDKAAVSAQDGLRSVPRTGT</sequence>